<dbReference type="AlphaFoldDB" id="A0A1I1D718"/>
<dbReference type="PROSITE" id="PS00517">
    <property type="entry name" value="RNASE_3_1"/>
    <property type="match status" value="1"/>
</dbReference>
<reference evidence="13" key="1">
    <citation type="submission" date="2016-10" db="EMBL/GenBank/DDBJ databases">
        <authorList>
            <person name="Varghese N."/>
            <person name="Submissions S."/>
        </authorList>
    </citation>
    <scope>NUCLEOTIDE SEQUENCE [LARGE SCALE GENOMIC DNA]</scope>
    <source>
        <strain evidence="13">ATCC 43811</strain>
    </source>
</reference>
<dbReference type="GO" id="GO:0019843">
    <property type="term" value="F:rRNA binding"/>
    <property type="evidence" value="ECO:0007669"/>
    <property type="project" value="UniProtKB-KW"/>
</dbReference>
<evidence type="ECO:0000259" key="10">
    <source>
        <dbReference type="PROSITE" id="PS50137"/>
    </source>
</evidence>
<dbReference type="Pfam" id="PF14622">
    <property type="entry name" value="Ribonucleas_3_3"/>
    <property type="match status" value="1"/>
</dbReference>
<dbReference type="Pfam" id="PF00035">
    <property type="entry name" value="dsrm"/>
    <property type="match status" value="1"/>
</dbReference>
<dbReference type="EMBL" id="FOKY01000001">
    <property type="protein sequence ID" value="SFB70594.1"/>
    <property type="molecule type" value="Genomic_DNA"/>
</dbReference>
<feature type="active site" evidence="9">
    <location>
        <position position="134"/>
    </location>
</feature>
<dbReference type="PROSITE" id="PS50142">
    <property type="entry name" value="RNASE_3_2"/>
    <property type="match status" value="1"/>
</dbReference>
<dbReference type="GO" id="GO:0046872">
    <property type="term" value="F:metal ion binding"/>
    <property type="evidence" value="ECO:0007669"/>
    <property type="project" value="UniProtKB-KW"/>
</dbReference>
<dbReference type="SUPFAM" id="SSF54768">
    <property type="entry name" value="dsRNA-binding domain-like"/>
    <property type="match status" value="1"/>
</dbReference>
<keyword evidence="9" id="KW-0460">Magnesium</keyword>
<dbReference type="PANTHER" id="PTHR11207">
    <property type="entry name" value="RIBONUCLEASE III"/>
    <property type="match status" value="1"/>
</dbReference>
<evidence type="ECO:0000256" key="4">
    <source>
        <dbReference type="ARBA" id="ARBA00022664"/>
    </source>
</evidence>
<feature type="domain" description="DRBM" evidence="10">
    <location>
        <begin position="171"/>
        <end position="239"/>
    </location>
</feature>
<organism evidence="12 13">
    <name type="scientific">Brevinema andersonii</name>
    <dbReference type="NCBI Taxonomy" id="34097"/>
    <lineage>
        <taxon>Bacteria</taxon>
        <taxon>Pseudomonadati</taxon>
        <taxon>Spirochaetota</taxon>
        <taxon>Spirochaetia</taxon>
        <taxon>Brevinematales</taxon>
        <taxon>Brevinemataceae</taxon>
        <taxon>Brevinema</taxon>
    </lineage>
</organism>
<dbReference type="SMART" id="SM00358">
    <property type="entry name" value="DSRM"/>
    <property type="match status" value="1"/>
</dbReference>
<comment type="cofactor">
    <cofactor evidence="9">
        <name>Mg(2+)</name>
        <dbReference type="ChEBI" id="CHEBI:18420"/>
    </cofactor>
</comment>
<evidence type="ECO:0000259" key="11">
    <source>
        <dbReference type="PROSITE" id="PS50142"/>
    </source>
</evidence>
<comment type="function">
    <text evidence="9">Digests double-stranded RNA. Involved in the processing of primary rRNA transcript to yield the immediate precursors to the large and small rRNAs (23S and 16S). Processes some mRNAs, and tRNAs when they are encoded in the rRNA operon. Processes pre-crRNA and tracrRNA of type II CRISPR loci if present in the organism.</text>
</comment>
<keyword evidence="8 9" id="KW-0694">RNA-binding</keyword>
<evidence type="ECO:0000256" key="7">
    <source>
        <dbReference type="ARBA" id="ARBA00022801"/>
    </source>
</evidence>
<dbReference type="SUPFAM" id="SSF69065">
    <property type="entry name" value="RNase III domain-like"/>
    <property type="match status" value="1"/>
</dbReference>
<keyword evidence="9" id="KW-0699">rRNA-binding</keyword>
<dbReference type="CDD" id="cd00593">
    <property type="entry name" value="RIBOc"/>
    <property type="match status" value="1"/>
</dbReference>
<dbReference type="InterPro" id="IPR000999">
    <property type="entry name" value="RNase_III_dom"/>
</dbReference>
<evidence type="ECO:0000256" key="9">
    <source>
        <dbReference type="HAMAP-Rule" id="MF_00104"/>
    </source>
</evidence>
<comment type="subcellular location">
    <subcellularLocation>
        <location evidence="9">Cytoplasm</location>
    </subcellularLocation>
</comment>
<dbReference type="GO" id="GO:0006364">
    <property type="term" value="P:rRNA processing"/>
    <property type="evidence" value="ECO:0007669"/>
    <property type="project" value="UniProtKB-UniRule"/>
</dbReference>
<dbReference type="GO" id="GO:0008033">
    <property type="term" value="P:tRNA processing"/>
    <property type="evidence" value="ECO:0007669"/>
    <property type="project" value="UniProtKB-KW"/>
</dbReference>
<keyword evidence="5 9" id="KW-0540">Nuclease</keyword>
<dbReference type="Gene3D" id="3.30.160.20">
    <property type="match status" value="1"/>
</dbReference>
<name>A0A1I1D718_BREAD</name>
<dbReference type="GO" id="GO:0003725">
    <property type="term" value="F:double-stranded RNA binding"/>
    <property type="evidence" value="ECO:0007669"/>
    <property type="project" value="TreeGrafter"/>
</dbReference>
<dbReference type="GO" id="GO:0005737">
    <property type="term" value="C:cytoplasm"/>
    <property type="evidence" value="ECO:0007669"/>
    <property type="project" value="UniProtKB-SubCell"/>
</dbReference>
<evidence type="ECO:0000256" key="1">
    <source>
        <dbReference type="ARBA" id="ARBA00000109"/>
    </source>
</evidence>
<evidence type="ECO:0000313" key="12">
    <source>
        <dbReference type="EMBL" id="SFB70594.1"/>
    </source>
</evidence>
<dbReference type="GO" id="GO:0010468">
    <property type="term" value="P:regulation of gene expression"/>
    <property type="evidence" value="ECO:0007669"/>
    <property type="project" value="TreeGrafter"/>
</dbReference>
<dbReference type="OrthoDB" id="9805026at2"/>
<evidence type="ECO:0000256" key="2">
    <source>
        <dbReference type="ARBA" id="ARBA00010183"/>
    </source>
</evidence>
<evidence type="ECO:0000256" key="5">
    <source>
        <dbReference type="ARBA" id="ARBA00022722"/>
    </source>
</evidence>
<evidence type="ECO:0000256" key="6">
    <source>
        <dbReference type="ARBA" id="ARBA00022759"/>
    </source>
</evidence>
<feature type="binding site" evidence="9">
    <location>
        <position position="58"/>
    </location>
    <ligand>
        <name>Mg(2+)</name>
        <dbReference type="ChEBI" id="CHEBI:18420"/>
    </ligand>
</feature>
<evidence type="ECO:0000313" key="13">
    <source>
        <dbReference type="Proteomes" id="UP000240042"/>
    </source>
</evidence>
<protein>
    <recommendedName>
        <fullName evidence="9">Ribonuclease 3</fullName>
        <ecNumber evidence="9">3.1.26.3</ecNumber>
    </recommendedName>
    <alternativeName>
        <fullName evidence="9">Ribonuclease III</fullName>
        <shortName evidence="9">RNase III</shortName>
    </alternativeName>
</protein>
<dbReference type="PROSITE" id="PS50137">
    <property type="entry name" value="DS_RBD"/>
    <property type="match status" value="1"/>
</dbReference>
<dbReference type="Proteomes" id="UP000240042">
    <property type="component" value="Unassembled WGS sequence"/>
</dbReference>
<dbReference type="InterPro" id="IPR036389">
    <property type="entry name" value="RNase_III_sf"/>
</dbReference>
<keyword evidence="3 9" id="KW-0698">rRNA processing</keyword>
<keyword evidence="9" id="KW-0479">Metal-binding</keyword>
<dbReference type="EC" id="3.1.26.3" evidence="9"/>
<proteinExistence type="inferred from homology"/>
<comment type="subunit">
    <text evidence="9">Homodimer.</text>
</comment>
<evidence type="ECO:0000256" key="3">
    <source>
        <dbReference type="ARBA" id="ARBA00022552"/>
    </source>
</evidence>
<dbReference type="GO" id="GO:0004525">
    <property type="term" value="F:ribonuclease III activity"/>
    <property type="evidence" value="ECO:0007669"/>
    <property type="project" value="UniProtKB-UniRule"/>
</dbReference>
<dbReference type="FunFam" id="1.10.1520.10:FF:000001">
    <property type="entry name" value="Ribonuclease 3"/>
    <property type="match status" value="1"/>
</dbReference>
<dbReference type="NCBIfam" id="TIGR02191">
    <property type="entry name" value="RNaseIII"/>
    <property type="match status" value="1"/>
</dbReference>
<accession>A0A1I1D718</accession>
<evidence type="ECO:0000256" key="8">
    <source>
        <dbReference type="ARBA" id="ARBA00022884"/>
    </source>
</evidence>
<feature type="domain" description="RNase III" evidence="11">
    <location>
        <begin position="19"/>
        <end position="145"/>
    </location>
</feature>
<dbReference type="HAMAP" id="MF_00104">
    <property type="entry name" value="RNase_III"/>
    <property type="match status" value="1"/>
</dbReference>
<keyword evidence="6 9" id="KW-0255">Endonuclease</keyword>
<dbReference type="RefSeq" id="WP_092317811.1">
    <property type="nucleotide sequence ID" value="NZ_FOKY01000001.1"/>
</dbReference>
<dbReference type="InterPro" id="IPR014720">
    <property type="entry name" value="dsRBD_dom"/>
</dbReference>
<dbReference type="Gene3D" id="1.10.1520.10">
    <property type="entry name" value="Ribonuclease III domain"/>
    <property type="match status" value="1"/>
</dbReference>
<comment type="catalytic activity">
    <reaction evidence="1 9">
        <text>Endonucleolytic cleavage to 5'-phosphomonoester.</text>
        <dbReference type="EC" id="3.1.26.3"/>
    </reaction>
</comment>
<keyword evidence="9" id="KW-0819">tRNA processing</keyword>
<dbReference type="PANTHER" id="PTHR11207:SF0">
    <property type="entry name" value="RIBONUCLEASE 3"/>
    <property type="match status" value="1"/>
</dbReference>
<gene>
    <name evidence="9" type="primary">rnc</name>
    <name evidence="12" type="ORF">SAMN02745150_00365</name>
</gene>
<dbReference type="SMART" id="SM00535">
    <property type="entry name" value="RIBOc"/>
    <property type="match status" value="1"/>
</dbReference>
<keyword evidence="4 9" id="KW-0507">mRNA processing</keyword>
<feature type="binding site" evidence="9">
    <location>
        <position position="131"/>
    </location>
    <ligand>
        <name>Mg(2+)</name>
        <dbReference type="ChEBI" id="CHEBI:18420"/>
    </ligand>
</feature>
<dbReference type="GO" id="GO:0006397">
    <property type="term" value="P:mRNA processing"/>
    <property type="evidence" value="ECO:0007669"/>
    <property type="project" value="UniProtKB-UniRule"/>
</dbReference>
<dbReference type="CDD" id="cd10845">
    <property type="entry name" value="DSRM_RNAse_III_family"/>
    <property type="match status" value="1"/>
</dbReference>
<sequence length="262" mass="29739">MFRLFSKKSSLDSKRITVLKKHCMRFGIKVKNFEMLDLALTHISYSNGESNDSYERLEFLGDSVFGLCIAKILYVNFPQFSEGKMSALKSNLADEKTLAEVSEELKLLDLIKLGGGEKLNDYRAQQKVLCDIFESVLAVIFLDSGLAECEKFIYRLFFERILLFKNEGIHDFKTRLQKITVKGLRHYPQYTIVDTEGPDHGKIFTVAAEVGSFFATAKGRSKKEAEQGAAKKILEQIKIYATEDPHSAIAKEFKATEDDYSV</sequence>
<keyword evidence="13" id="KW-1185">Reference proteome</keyword>
<keyword evidence="9" id="KW-0963">Cytoplasm</keyword>
<dbReference type="InterPro" id="IPR011907">
    <property type="entry name" value="RNase_III"/>
</dbReference>
<dbReference type="STRING" id="34097.SAMN02745150_00365"/>
<keyword evidence="7 9" id="KW-0378">Hydrolase</keyword>
<feature type="binding site" evidence="9">
    <location>
        <position position="134"/>
    </location>
    <ligand>
        <name>Mg(2+)</name>
        <dbReference type="ChEBI" id="CHEBI:18420"/>
    </ligand>
</feature>
<comment type="similarity">
    <text evidence="2">Belongs to the ribonuclease III family.</text>
</comment>
<feature type="active site" evidence="9">
    <location>
        <position position="62"/>
    </location>
</feature>